<dbReference type="GO" id="GO:0005544">
    <property type="term" value="F:calcium-dependent phospholipid binding"/>
    <property type="evidence" value="ECO:0007669"/>
    <property type="project" value="InterPro"/>
</dbReference>
<keyword evidence="4" id="KW-0106">Calcium</keyword>
<dbReference type="Ensembl" id="ENSSGRT00000108775.1">
    <property type="protein sequence ID" value="ENSSGRP00000102291.1"/>
    <property type="gene ID" value="ENSSGRG00000050850.1"/>
</dbReference>
<dbReference type="GO" id="GO:0005886">
    <property type="term" value="C:plasma membrane"/>
    <property type="evidence" value="ECO:0007669"/>
    <property type="project" value="TreeGrafter"/>
</dbReference>
<dbReference type="PANTHER" id="PTHR10857:SF51">
    <property type="entry name" value="COPINE-5"/>
    <property type="match status" value="1"/>
</dbReference>
<evidence type="ECO:0000256" key="2">
    <source>
        <dbReference type="ARBA" id="ARBA00022723"/>
    </source>
</evidence>
<dbReference type="InParanoid" id="A0A672SJW6"/>
<evidence type="ECO:0000256" key="3">
    <source>
        <dbReference type="ARBA" id="ARBA00022737"/>
    </source>
</evidence>
<evidence type="ECO:0000256" key="4">
    <source>
        <dbReference type="ARBA" id="ARBA00022837"/>
    </source>
</evidence>
<evidence type="ECO:0000256" key="1">
    <source>
        <dbReference type="ARBA" id="ARBA00009048"/>
    </source>
</evidence>
<dbReference type="InterPro" id="IPR035892">
    <property type="entry name" value="C2_domain_sf"/>
</dbReference>
<comment type="similarity">
    <text evidence="1">Belongs to the copine family.</text>
</comment>
<dbReference type="InterPro" id="IPR036465">
    <property type="entry name" value="vWFA_dom_sf"/>
</dbReference>
<dbReference type="GO" id="GO:0071277">
    <property type="term" value="P:cellular response to calcium ion"/>
    <property type="evidence" value="ECO:0007669"/>
    <property type="project" value="TreeGrafter"/>
</dbReference>
<dbReference type="InterPro" id="IPR000008">
    <property type="entry name" value="C2_dom"/>
</dbReference>
<organism evidence="6 7">
    <name type="scientific">Sinocyclocheilus grahami</name>
    <name type="common">Dianchi golden-line fish</name>
    <name type="synonym">Barbus grahami</name>
    <dbReference type="NCBI Taxonomy" id="75366"/>
    <lineage>
        <taxon>Eukaryota</taxon>
        <taxon>Metazoa</taxon>
        <taxon>Chordata</taxon>
        <taxon>Craniata</taxon>
        <taxon>Vertebrata</taxon>
        <taxon>Euteleostomi</taxon>
        <taxon>Actinopterygii</taxon>
        <taxon>Neopterygii</taxon>
        <taxon>Teleostei</taxon>
        <taxon>Ostariophysi</taxon>
        <taxon>Cypriniformes</taxon>
        <taxon>Cyprinidae</taxon>
        <taxon>Cyprininae</taxon>
        <taxon>Sinocyclocheilus</taxon>
    </lineage>
</organism>
<name>A0A672SJW6_SINGR</name>
<dbReference type="InterPro" id="IPR010734">
    <property type="entry name" value="Copine_C"/>
</dbReference>
<keyword evidence="7" id="KW-1185">Reference proteome</keyword>
<protein>
    <submittedName>
        <fullName evidence="6">Copine Vb</fullName>
    </submittedName>
</protein>
<dbReference type="AlphaFoldDB" id="A0A672SJW6"/>
<dbReference type="SMART" id="SM00327">
    <property type="entry name" value="VWA"/>
    <property type="match status" value="1"/>
</dbReference>
<dbReference type="InterPro" id="IPR045052">
    <property type="entry name" value="Copine"/>
</dbReference>
<dbReference type="SUPFAM" id="SSF53300">
    <property type="entry name" value="vWA-like"/>
    <property type="match status" value="1"/>
</dbReference>
<reference evidence="6" key="2">
    <citation type="submission" date="2025-09" db="UniProtKB">
        <authorList>
            <consortium name="Ensembl"/>
        </authorList>
    </citation>
    <scope>IDENTIFICATION</scope>
</reference>
<dbReference type="PANTHER" id="PTHR10857">
    <property type="entry name" value="COPINE"/>
    <property type="match status" value="1"/>
</dbReference>
<dbReference type="SUPFAM" id="SSF49562">
    <property type="entry name" value="C2 domain (Calcium/lipid-binding domain, CaLB)"/>
    <property type="match status" value="1"/>
</dbReference>
<dbReference type="Proteomes" id="UP000472262">
    <property type="component" value="Unassembled WGS sequence"/>
</dbReference>
<dbReference type="SMART" id="SM00239">
    <property type="entry name" value="C2"/>
    <property type="match status" value="1"/>
</dbReference>
<evidence type="ECO:0000313" key="7">
    <source>
        <dbReference type="Proteomes" id="UP000472262"/>
    </source>
</evidence>
<proteinExistence type="inferred from homology"/>
<dbReference type="OMA" id="QCANVPI"/>
<sequence>GLFLWFMGTLHRGIPGKNCGTIILSAEELGNCRDSATMQFCANKLDKKDFFGKSDPFMVFYRSNEDGTFTICHKTEVVKNTLNPVWQPFTIPVRALCNGDYDRTIKVEVYDWDRDGSHDFIGEFTTSYRELARGQSQFNIYEVRYSVVSFDLFLMQVTLLSFSVESEQTFLKPIPVHVSPYMNPYQMNAYALALKAVGEIIQDYDSDKMFPALGFGAPRCPDGHVSHEFPLNGNIENPYCNGIEGILEAYHQSLKTVQLYGPTNFAPVVNHVARYAAAVQDGSQYFVLLIITDGVISDMSQTKEAIVNAAKLPMSIIIVGVGQAEFDAMVELDGDDIRISSRGKLAERDIVQFVPFRDYMDRTGNHVLSMARLAKDVLAEIPDQFISYMKSRGIKPNPAPPPYTPPGHTHHTQI</sequence>
<accession>A0A672SJW6</accession>
<evidence type="ECO:0000259" key="5">
    <source>
        <dbReference type="PROSITE" id="PS50004"/>
    </source>
</evidence>
<dbReference type="Pfam" id="PF07002">
    <property type="entry name" value="Copine"/>
    <property type="match status" value="1"/>
</dbReference>
<dbReference type="PROSITE" id="PS50004">
    <property type="entry name" value="C2"/>
    <property type="match status" value="1"/>
</dbReference>
<dbReference type="InterPro" id="IPR037768">
    <property type="entry name" value="C2B_Copine"/>
</dbReference>
<dbReference type="Pfam" id="PF00168">
    <property type="entry name" value="C2"/>
    <property type="match status" value="1"/>
</dbReference>
<feature type="domain" description="C2" evidence="5">
    <location>
        <begin position="18"/>
        <end position="141"/>
    </location>
</feature>
<keyword evidence="2" id="KW-0479">Metal-binding</keyword>
<evidence type="ECO:0000313" key="6">
    <source>
        <dbReference type="Ensembl" id="ENSSGRP00000102291.1"/>
    </source>
</evidence>
<reference evidence="6" key="1">
    <citation type="submission" date="2025-08" db="UniProtKB">
        <authorList>
            <consortium name="Ensembl"/>
        </authorList>
    </citation>
    <scope>IDENTIFICATION</scope>
</reference>
<dbReference type="GO" id="GO:0046872">
    <property type="term" value="F:metal ion binding"/>
    <property type="evidence" value="ECO:0007669"/>
    <property type="project" value="UniProtKB-KW"/>
</dbReference>
<dbReference type="FunFam" id="2.60.40.150:FF:000013">
    <property type="entry name" value="copine-9 isoform X1"/>
    <property type="match status" value="1"/>
</dbReference>
<keyword evidence="3" id="KW-0677">Repeat</keyword>
<dbReference type="Gene3D" id="2.60.40.150">
    <property type="entry name" value="C2 domain"/>
    <property type="match status" value="1"/>
</dbReference>
<dbReference type="CDD" id="cd04047">
    <property type="entry name" value="C2B_Copine"/>
    <property type="match status" value="1"/>
</dbReference>
<dbReference type="InterPro" id="IPR002035">
    <property type="entry name" value="VWF_A"/>
</dbReference>